<dbReference type="PANTHER" id="PTHR20952">
    <property type="entry name" value="ADP-RIBOSYLATION-LIKE FACTOR 6-INTERACTING PROTEIN"/>
    <property type="match status" value="1"/>
</dbReference>
<feature type="region of interest" description="Disordered" evidence="5">
    <location>
        <begin position="217"/>
        <end position="246"/>
    </location>
</feature>
<evidence type="ECO:0000256" key="5">
    <source>
        <dbReference type="SAM" id="MobiDB-lite"/>
    </source>
</evidence>
<keyword evidence="4 6" id="KW-0472">Membrane</keyword>
<evidence type="ECO:0000256" key="2">
    <source>
        <dbReference type="ARBA" id="ARBA00022692"/>
    </source>
</evidence>
<evidence type="ECO:0000313" key="10">
    <source>
        <dbReference type="Proteomes" id="UP000663828"/>
    </source>
</evidence>
<name>A0A814W7J1_ADIRI</name>
<dbReference type="InterPro" id="IPR052114">
    <property type="entry name" value="ER_autophagy_membrane_reg"/>
</dbReference>
<feature type="transmembrane region" description="Helical" evidence="6">
    <location>
        <begin position="46"/>
        <end position="62"/>
    </location>
</feature>
<feature type="domain" description="RETREG1-3/ARL6IP-like N-terminal reticulon-homology" evidence="7">
    <location>
        <begin position="8"/>
        <end position="173"/>
    </location>
</feature>
<feature type="compositionally biased region" description="Polar residues" evidence="5">
    <location>
        <begin position="270"/>
        <end position="280"/>
    </location>
</feature>
<comment type="caution">
    <text evidence="9">The sequence shown here is derived from an EMBL/GenBank/DDBJ whole genome shotgun (WGS) entry which is preliminary data.</text>
</comment>
<keyword evidence="3 6" id="KW-1133">Transmembrane helix</keyword>
<dbReference type="AlphaFoldDB" id="A0A814W7J1"/>
<feature type="transmembrane region" description="Helical" evidence="6">
    <location>
        <begin position="110"/>
        <end position="128"/>
    </location>
</feature>
<dbReference type="Proteomes" id="UP000663828">
    <property type="component" value="Unassembled WGS sequence"/>
</dbReference>
<evidence type="ECO:0000259" key="7">
    <source>
        <dbReference type="Pfam" id="PF24456"/>
    </source>
</evidence>
<feature type="compositionally biased region" description="Acidic residues" evidence="5">
    <location>
        <begin position="230"/>
        <end position="241"/>
    </location>
</feature>
<dbReference type="EMBL" id="CAJNOJ010000046">
    <property type="protein sequence ID" value="CAF0948834.1"/>
    <property type="molecule type" value="Genomic_DNA"/>
</dbReference>
<feature type="compositionally biased region" description="Low complexity" evidence="5">
    <location>
        <begin position="281"/>
        <end position="293"/>
    </location>
</feature>
<accession>A0A814W7J1</accession>
<dbReference type="PANTHER" id="PTHR20952:SF4">
    <property type="entry name" value="RETICULOPHAGY REGULATOR 2"/>
    <property type="match status" value="1"/>
</dbReference>
<dbReference type="GO" id="GO:0016020">
    <property type="term" value="C:membrane"/>
    <property type="evidence" value="ECO:0007669"/>
    <property type="project" value="UniProtKB-SubCell"/>
</dbReference>
<dbReference type="Proteomes" id="UP000663852">
    <property type="component" value="Unassembled WGS sequence"/>
</dbReference>
<evidence type="ECO:0000256" key="3">
    <source>
        <dbReference type="ARBA" id="ARBA00022989"/>
    </source>
</evidence>
<evidence type="ECO:0000256" key="4">
    <source>
        <dbReference type="ARBA" id="ARBA00023136"/>
    </source>
</evidence>
<dbReference type="OrthoDB" id="10029527at2759"/>
<proteinExistence type="predicted"/>
<dbReference type="GO" id="GO:0005783">
    <property type="term" value="C:endoplasmic reticulum"/>
    <property type="evidence" value="ECO:0007669"/>
    <property type="project" value="UniProtKB-ARBA"/>
</dbReference>
<feature type="transmembrane region" description="Helical" evidence="6">
    <location>
        <begin position="134"/>
        <end position="151"/>
    </location>
</feature>
<comment type="subcellular location">
    <subcellularLocation>
        <location evidence="1">Membrane</location>
        <topology evidence="1">Multi-pass membrane protein</topology>
    </subcellularLocation>
</comment>
<protein>
    <recommendedName>
        <fullName evidence="7">RETREG1-3/ARL6IP-like N-terminal reticulon-homology domain-containing protein</fullName>
    </recommendedName>
</protein>
<evidence type="ECO:0000313" key="8">
    <source>
        <dbReference type="EMBL" id="CAF0948834.1"/>
    </source>
</evidence>
<dbReference type="InterPro" id="IPR057282">
    <property type="entry name" value="RETREG1-3-like_RHD"/>
</dbReference>
<evidence type="ECO:0000313" key="9">
    <source>
        <dbReference type="EMBL" id="CAF1200305.1"/>
    </source>
</evidence>
<organism evidence="9 10">
    <name type="scientific">Adineta ricciae</name>
    <name type="common">Rotifer</name>
    <dbReference type="NCBI Taxonomy" id="249248"/>
    <lineage>
        <taxon>Eukaryota</taxon>
        <taxon>Metazoa</taxon>
        <taxon>Spiralia</taxon>
        <taxon>Gnathifera</taxon>
        <taxon>Rotifera</taxon>
        <taxon>Eurotatoria</taxon>
        <taxon>Bdelloidea</taxon>
        <taxon>Adinetida</taxon>
        <taxon>Adinetidae</taxon>
        <taxon>Adineta</taxon>
    </lineage>
</organism>
<dbReference type="Pfam" id="PF24456">
    <property type="entry name" value="RHD_RETREG1-3"/>
    <property type="match status" value="1"/>
</dbReference>
<gene>
    <name evidence="8" type="ORF">EDS130_LOCUS12221</name>
    <name evidence="9" type="ORF">XAT740_LOCUS23637</name>
</gene>
<evidence type="ECO:0000256" key="1">
    <source>
        <dbReference type="ARBA" id="ARBA00004141"/>
    </source>
</evidence>
<evidence type="ECO:0000256" key="6">
    <source>
        <dbReference type="SAM" id="Phobius"/>
    </source>
</evidence>
<feature type="region of interest" description="Disordered" evidence="5">
    <location>
        <begin position="270"/>
        <end position="297"/>
    </location>
</feature>
<keyword evidence="2 6" id="KW-0812">Transmembrane</keyword>
<sequence>MEDIIVSLEPAFHRVERFILWKNRYASLLAFALAHAIFYAIARAGLRPFCAITLVILIFHILDSLKQKRAHLIDNEDKNLCELTQLVLRSYRYLCQTHEKLNTLKTENRVKYSIIIIAICLTLAVIGVKINGFYVSYITMLILFTLPAVVYHKLIPKLLRRLAPVIEQLDQSMQYQRRSLLDQRELLVKLDRATSNNDDDDVRRLEEQRKILQQEALTNKQQQRQRLTISDDEREEEETEENLISTNDQSETILNFRHRFQNEPIVNDSTFVPKQTSMGESSFDMLSDSSSSTADDETNRLSELYANAGGHIDGKHRIRMKNDELKVKGRSNKQRPKLMDAQYFQSPGPNSSSSTLTNTAANQSSNDPDLTSFDFLNDYDEKA</sequence>
<feature type="compositionally biased region" description="Low complexity" evidence="5">
    <location>
        <begin position="350"/>
        <end position="366"/>
    </location>
</feature>
<dbReference type="EMBL" id="CAJNOR010001794">
    <property type="protein sequence ID" value="CAF1200305.1"/>
    <property type="molecule type" value="Genomic_DNA"/>
</dbReference>
<keyword evidence="10" id="KW-1185">Reference proteome</keyword>
<feature type="compositionally biased region" description="Polar residues" evidence="5">
    <location>
        <begin position="217"/>
        <end position="228"/>
    </location>
</feature>
<feature type="region of interest" description="Disordered" evidence="5">
    <location>
        <begin position="320"/>
        <end position="383"/>
    </location>
</feature>
<feature type="transmembrane region" description="Helical" evidence="6">
    <location>
        <begin position="23"/>
        <end position="40"/>
    </location>
</feature>
<reference evidence="9" key="1">
    <citation type="submission" date="2021-02" db="EMBL/GenBank/DDBJ databases">
        <authorList>
            <person name="Nowell W R."/>
        </authorList>
    </citation>
    <scope>NUCLEOTIDE SEQUENCE</scope>
</reference>